<dbReference type="InterPro" id="IPR014755">
    <property type="entry name" value="Cu-Rt/internalin_Ig-like"/>
</dbReference>
<protein>
    <recommendedName>
        <fullName evidence="12">Protein YobA</fullName>
    </recommendedName>
</protein>
<reference evidence="17 18" key="1">
    <citation type="submission" date="2019-10" db="EMBL/GenBank/DDBJ databases">
        <title>Streptomyces smaragdinus sp. nov. and Streptomyces fabii sp. nov., isolated from the gut of fungus growing-termite Macrotermes natalensis.</title>
        <authorList>
            <person name="Schwitalla J."/>
            <person name="Benndorf R."/>
            <person name="Martin K."/>
            <person name="De Beer W."/>
            <person name="Kaster A.-K."/>
            <person name="Vollmers J."/>
            <person name="Poulsen M."/>
            <person name="Beemelmanns C."/>
        </authorList>
    </citation>
    <scope>NUCLEOTIDE SEQUENCE [LARGE SCALE GENOMIC DNA]</scope>
    <source>
        <strain evidence="17 18">RB5</strain>
    </source>
</reference>
<feature type="transmembrane region" description="Helical" evidence="13">
    <location>
        <begin position="298"/>
        <end position="321"/>
    </location>
</feature>
<keyword evidence="18" id="KW-1185">Reference proteome</keyword>
<evidence type="ECO:0000256" key="14">
    <source>
        <dbReference type="SAM" id="SignalP"/>
    </source>
</evidence>
<evidence type="ECO:0000256" key="13">
    <source>
        <dbReference type="SAM" id="Phobius"/>
    </source>
</evidence>
<keyword evidence="8" id="KW-0574">Periplasm</keyword>
<evidence type="ECO:0000256" key="9">
    <source>
        <dbReference type="ARBA" id="ARBA00022989"/>
    </source>
</evidence>
<dbReference type="OrthoDB" id="5242236at2"/>
<dbReference type="GO" id="GO:0046688">
    <property type="term" value="P:response to copper ion"/>
    <property type="evidence" value="ECO:0007669"/>
    <property type="project" value="InterPro"/>
</dbReference>
<evidence type="ECO:0000256" key="10">
    <source>
        <dbReference type="ARBA" id="ARBA00023008"/>
    </source>
</evidence>
<evidence type="ECO:0000256" key="8">
    <source>
        <dbReference type="ARBA" id="ARBA00022764"/>
    </source>
</evidence>
<dbReference type="GO" id="GO:0005507">
    <property type="term" value="F:copper ion binding"/>
    <property type="evidence" value="ECO:0007669"/>
    <property type="project" value="InterPro"/>
</dbReference>
<evidence type="ECO:0000256" key="1">
    <source>
        <dbReference type="ARBA" id="ARBA00004418"/>
    </source>
</evidence>
<proteinExistence type="inferred from homology"/>
<evidence type="ECO:0000256" key="12">
    <source>
        <dbReference type="ARBA" id="ARBA00070395"/>
    </source>
</evidence>
<keyword evidence="5 13" id="KW-0812">Transmembrane</keyword>
<dbReference type="SUPFAM" id="SSF81296">
    <property type="entry name" value="E set domains"/>
    <property type="match status" value="1"/>
</dbReference>
<comment type="caution">
    <text evidence="17">The sequence shown here is derived from an EMBL/GenBank/DDBJ whole genome shotgun (WGS) entry which is preliminary data.</text>
</comment>
<dbReference type="Proteomes" id="UP000466345">
    <property type="component" value="Unassembled WGS sequence"/>
</dbReference>
<evidence type="ECO:0000256" key="5">
    <source>
        <dbReference type="ARBA" id="ARBA00022692"/>
    </source>
</evidence>
<comment type="similarity">
    <text evidence="3">Belongs to the CopC family.</text>
</comment>
<comment type="subcellular location">
    <subcellularLocation>
        <location evidence="2">Cell membrane</location>
        <topology evidence="2">Multi-pass membrane protein</topology>
    </subcellularLocation>
    <subcellularLocation>
        <location evidence="1">Periplasm</location>
    </subcellularLocation>
</comment>
<keyword evidence="10" id="KW-0186">Copper</keyword>
<feature type="transmembrane region" description="Helical" evidence="13">
    <location>
        <begin position="342"/>
        <end position="359"/>
    </location>
</feature>
<keyword evidence="6" id="KW-0479">Metal-binding</keyword>
<gene>
    <name evidence="17" type="ORF">SRB5_39960</name>
</gene>
<accession>A0A7K0CK20</accession>
<evidence type="ECO:0000256" key="11">
    <source>
        <dbReference type="ARBA" id="ARBA00023136"/>
    </source>
</evidence>
<evidence type="ECO:0000256" key="6">
    <source>
        <dbReference type="ARBA" id="ARBA00022723"/>
    </source>
</evidence>
<dbReference type="Pfam" id="PF05425">
    <property type="entry name" value="CopD"/>
    <property type="match status" value="1"/>
</dbReference>
<keyword evidence="4" id="KW-1003">Cell membrane</keyword>
<keyword evidence="7 14" id="KW-0732">Signal</keyword>
<dbReference type="Gene3D" id="2.60.40.1220">
    <property type="match status" value="1"/>
</dbReference>
<dbReference type="GO" id="GO:0005886">
    <property type="term" value="C:plasma membrane"/>
    <property type="evidence" value="ECO:0007669"/>
    <property type="project" value="UniProtKB-SubCell"/>
</dbReference>
<feature type="transmembrane region" description="Helical" evidence="13">
    <location>
        <begin position="182"/>
        <end position="201"/>
    </location>
</feature>
<keyword evidence="11 13" id="KW-0472">Membrane</keyword>
<feature type="domain" description="Copper resistance protein D" evidence="16">
    <location>
        <begin position="334"/>
        <end position="414"/>
    </location>
</feature>
<feature type="transmembrane region" description="Helical" evidence="13">
    <location>
        <begin position="469"/>
        <end position="488"/>
    </location>
</feature>
<evidence type="ECO:0000259" key="15">
    <source>
        <dbReference type="Pfam" id="PF04234"/>
    </source>
</evidence>
<dbReference type="PANTHER" id="PTHR34820:SF4">
    <property type="entry name" value="INNER MEMBRANE PROTEIN YEBZ"/>
    <property type="match status" value="1"/>
</dbReference>
<dbReference type="PANTHER" id="PTHR34820">
    <property type="entry name" value="INNER MEMBRANE PROTEIN YEBZ"/>
    <property type="match status" value="1"/>
</dbReference>
<dbReference type="InterPro" id="IPR014756">
    <property type="entry name" value="Ig_E-set"/>
</dbReference>
<sequence length="622" mass="64550">MVRRTAVVLLTALLGLLAYGASPAAAHAALTGTDPDDGAVVTAAPKSVALSFSEGVRLSDDSLRVLDPQGRDSVKGTAHHVGGDTKTAGVALRPGLPDGTFTVVWKAVSEDSHPVAGAFTFSIGQPSDTTVALPSDGGGWAKTYYDAGRYLAYAGFVVMTGAAVFAGWCGGRHPRLRRLAGAGWALLFTATVALLLLRGPYTGEDFGLDSVREVLGTRPGAALLSRLLLLGAAAVFLAVLFGTQQGGGSRTDSRTDSRTGKERRDVALGLGIGGGVVAAGLAATWATAEHASAGIQPWLAMPVSAVHLLAVAVWLGGLVALAVAMRGGPPVERRSVRRFSQLAFWSVTVLAVTGLYQAWRGVGSWDALTSTSYGQLLLVKVALVAALVGTGWISRRWVARLGETAATDEPAEEPVAVTAPAVTASAVTSATADGERARQLARQRDALARTRERRARAADPARAGLRKTVLAETLIAFIVLTFATVLSGTQPGRAQAEQTAATAAARASAGPVSVKIPFDTGGPDGRGTAELTLDPGRTGNNDLHLYVTAPGGRPLDVPELRLAFTLKAKRIGPLRTVPEKVDDGHWSATAVQLPATGEWTVAMTVRTSDIDQITESETFTID</sequence>
<evidence type="ECO:0000256" key="3">
    <source>
        <dbReference type="ARBA" id="ARBA00010509"/>
    </source>
</evidence>
<dbReference type="GO" id="GO:0042597">
    <property type="term" value="C:periplasmic space"/>
    <property type="evidence" value="ECO:0007669"/>
    <property type="project" value="UniProtKB-SubCell"/>
</dbReference>
<evidence type="ECO:0000256" key="2">
    <source>
        <dbReference type="ARBA" id="ARBA00004651"/>
    </source>
</evidence>
<dbReference type="EMBL" id="WEGJ01000015">
    <property type="protein sequence ID" value="MQY13840.1"/>
    <property type="molecule type" value="Genomic_DNA"/>
</dbReference>
<organism evidence="17 18">
    <name type="scientific">Streptomyces smaragdinus</name>
    <dbReference type="NCBI Taxonomy" id="2585196"/>
    <lineage>
        <taxon>Bacteria</taxon>
        <taxon>Bacillati</taxon>
        <taxon>Actinomycetota</taxon>
        <taxon>Actinomycetes</taxon>
        <taxon>Kitasatosporales</taxon>
        <taxon>Streptomycetaceae</taxon>
        <taxon>Streptomyces</taxon>
    </lineage>
</organism>
<keyword evidence="9 13" id="KW-1133">Transmembrane helix</keyword>
<feature type="domain" description="CopC" evidence="15">
    <location>
        <begin position="27"/>
        <end position="123"/>
    </location>
</feature>
<feature type="signal peptide" evidence="14">
    <location>
        <begin position="1"/>
        <end position="28"/>
    </location>
</feature>
<dbReference type="FunFam" id="2.60.40.1220:FF:000001">
    <property type="entry name" value="CopC domain-containing protein YobA"/>
    <property type="match status" value="1"/>
</dbReference>
<dbReference type="Pfam" id="PF04234">
    <property type="entry name" value="CopC"/>
    <property type="match status" value="1"/>
</dbReference>
<evidence type="ECO:0000259" key="16">
    <source>
        <dbReference type="Pfam" id="PF05425"/>
    </source>
</evidence>
<feature type="transmembrane region" description="Helical" evidence="13">
    <location>
        <begin position="266"/>
        <end position="286"/>
    </location>
</feature>
<feature type="chain" id="PRO_5039109518" description="Protein YobA" evidence="14">
    <location>
        <begin position="29"/>
        <end position="622"/>
    </location>
</feature>
<dbReference type="RefSeq" id="WP_153453911.1">
    <property type="nucleotide sequence ID" value="NZ_WEGJ01000015.1"/>
</dbReference>
<dbReference type="AlphaFoldDB" id="A0A7K0CK20"/>
<evidence type="ECO:0000256" key="4">
    <source>
        <dbReference type="ARBA" id="ARBA00022475"/>
    </source>
</evidence>
<evidence type="ECO:0000256" key="7">
    <source>
        <dbReference type="ARBA" id="ARBA00022729"/>
    </source>
</evidence>
<feature type="transmembrane region" description="Helical" evidence="13">
    <location>
        <begin position="371"/>
        <end position="393"/>
    </location>
</feature>
<feature type="transmembrane region" description="Helical" evidence="13">
    <location>
        <begin position="150"/>
        <end position="170"/>
    </location>
</feature>
<dbReference type="GO" id="GO:0006825">
    <property type="term" value="P:copper ion transport"/>
    <property type="evidence" value="ECO:0007669"/>
    <property type="project" value="InterPro"/>
</dbReference>
<dbReference type="InterPro" id="IPR032694">
    <property type="entry name" value="CopC/D"/>
</dbReference>
<dbReference type="InterPro" id="IPR008457">
    <property type="entry name" value="Cu-R_CopD_dom"/>
</dbReference>
<name>A0A7K0CK20_9ACTN</name>
<evidence type="ECO:0000313" key="18">
    <source>
        <dbReference type="Proteomes" id="UP000466345"/>
    </source>
</evidence>
<feature type="transmembrane region" description="Helical" evidence="13">
    <location>
        <begin position="221"/>
        <end position="241"/>
    </location>
</feature>
<dbReference type="InterPro" id="IPR007348">
    <property type="entry name" value="CopC_dom"/>
</dbReference>
<evidence type="ECO:0000313" key="17">
    <source>
        <dbReference type="EMBL" id="MQY13840.1"/>
    </source>
</evidence>